<protein>
    <submittedName>
        <fullName evidence="2">Uncharacterized protein</fullName>
    </submittedName>
</protein>
<keyword evidence="3" id="KW-1185">Reference proteome</keyword>
<accession>A0A9Q9IA66</accession>
<dbReference type="RefSeq" id="WP_052387004.1">
    <property type="nucleotide sequence ID" value="NZ_CP073767.1"/>
</dbReference>
<feature type="region of interest" description="Disordered" evidence="1">
    <location>
        <begin position="507"/>
        <end position="531"/>
    </location>
</feature>
<name>A0A9Q9IA66_9ACTN</name>
<organism evidence="2 3">
    <name type="scientific">Dactylosporangium aurantiacum</name>
    <dbReference type="NCBI Taxonomy" id="35754"/>
    <lineage>
        <taxon>Bacteria</taxon>
        <taxon>Bacillati</taxon>
        <taxon>Actinomycetota</taxon>
        <taxon>Actinomycetes</taxon>
        <taxon>Micromonosporales</taxon>
        <taxon>Micromonosporaceae</taxon>
        <taxon>Dactylosporangium</taxon>
    </lineage>
</organism>
<sequence>MSDHLDDNLRRGLEPDVAATLAAWAELHDRFYELQHWLVNGRSRAPVAVVSETDEGTAETRLLVLKVLQAEDGRLHELEYKRHRAAVREAKEFAGRHLTTFQHEAVAAGVGRWITFQSIAGKDLPSTEVLTVLLRRMLRITIDPEPVGTAGVSCTPEEFADACRAIVHGVLHDWAGRPYIAPPPANAWTVREFLRAHIGDQLAPDGRLHELARRHQGDHVRVAGEAEPLPSPFALAKGEYFADAVTVPAIVGRTHGDLHSDNALVKVRPFDTTAFFLIDTALYEQQGPVTRDPVHFVLYIIARAFETLSTSQCDALIDLLLDPDDGPHQLVPGWLDLVVRAVHDEAVGWVHPTGLEPKWRLQTLLSIVGCAMLFLGRTSTPEAAKPWFLRLAARAAAQFERAHPNASRRSAHPAPVAERTGPDTTGWLCRHYTGLRTAAGDAHRDTVEQFRTDALGGVDRTEELREFVRGLGGPQFDPRFGTSGTEGEFQADVYRCPLRLCRRLERRSPGGPEPRCNLTRTEPSTMIPETR</sequence>
<dbReference type="KEGG" id="daur:Daura_28145"/>
<evidence type="ECO:0000313" key="2">
    <source>
        <dbReference type="EMBL" id="UWZ50690.1"/>
    </source>
</evidence>
<proteinExistence type="predicted"/>
<dbReference type="AlphaFoldDB" id="A0A9Q9IA66"/>
<dbReference type="EMBL" id="CP073767">
    <property type="protein sequence ID" value="UWZ50690.1"/>
    <property type="molecule type" value="Genomic_DNA"/>
</dbReference>
<evidence type="ECO:0000256" key="1">
    <source>
        <dbReference type="SAM" id="MobiDB-lite"/>
    </source>
</evidence>
<evidence type="ECO:0000313" key="3">
    <source>
        <dbReference type="Proteomes" id="UP001058003"/>
    </source>
</evidence>
<reference evidence="2" key="1">
    <citation type="submission" date="2021-04" db="EMBL/GenBank/DDBJ databases">
        <title>Dactylosporangium aurantiacum NRRL B-8018 full assembly.</title>
        <authorList>
            <person name="Hartkoorn R.C."/>
            <person name="Beaudoing E."/>
            <person name="Hot D."/>
        </authorList>
    </citation>
    <scope>NUCLEOTIDE SEQUENCE</scope>
    <source>
        <strain evidence="2">NRRL B-8018</strain>
    </source>
</reference>
<dbReference type="Proteomes" id="UP001058003">
    <property type="component" value="Chromosome"/>
</dbReference>
<feature type="region of interest" description="Disordered" evidence="1">
    <location>
        <begin position="402"/>
        <end position="422"/>
    </location>
</feature>
<gene>
    <name evidence="2" type="ORF">Daura_28145</name>
</gene>
<dbReference type="OrthoDB" id="4349880at2"/>